<proteinExistence type="inferred from homology"/>
<dbReference type="InterPro" id="IPR023753">
    <property type="entry name" value="FAD/NAD-binding_dom"/>
</dbReference>
<dbReference type="GO" id="GO:0005739">
    <property type="term" value="C:mitochondrion"/>
    <property type="evidence" value="ECO:0007669"/>
    <property type="project" value="TreeGrafter"/>
</dbReference>
<organism evidence="9">
    <name type="scientific">Trypanosoma congolense (strain IL3000)</name>
    <dbReference type="NCBI Taxonomy" id="1068625"/>
    <lineage>
        <taxon>Eukaryota</taxon>
        <taxon>Discoba</taxon>
        <taxon>Euglenozoa</taxon>
        <taxon>Kinetoplastea</taxon>
        <taxon>Metakinetoplastina</taxon>
        <taxon>Trypanosomatida</taxon>
        <taxon>Trypanosomatidae</taxon>
        <taxon>Trypanosoma</taxon>
        <taxon>Nannomonas</taxon>
    </lineage>
</organism>
<evidence type="ECO:0000256" key="2">
    <source>
        <dbReference type="ARBA" id="ARBA00022630"/>
    </source>
</evidence>
<dbReference type="FunFam" id="3.30.390.30:FF:000001">
    <property type="entry name" value="Dihydrolipoyl dehydrogenase"/>
    <property type="match status" value="1"/>
</dbReference>
<protein>
    <submittedName>
        <fullName evidence="9">Uncharacterized protein TCIL3000_4_4310</fullName>
    </submittedName>
</protein>
<dbReference type="EMBL" id="HE575317">
    <property type="protein sequence ID" value="CCC90316.1"/>
    <property type="molecule type" value="Genomic_DNA"/>
</dbReference>
<keyword evidence="5 6" id="KW-0520">NAD</keyword>
<dbReference type="Gene3D" id="3.50.50.60">
    <property type="entry name" value="FAD/NAD(P)-binding domain"/>
    <property type="match status" value="2"/>
</dbReference>
<dbReference type="GO" id="GO:0004148">
    <property type="term" value="F:dihydrolipoyl dehydrogenase (NADH) activity"/>
    <property type="evidence" value="ECO:0007669"/>
    <property type="project" value="TreeGrafter"/>
</dbReference>
<evidence type="ECO:0000256" key="1">
    <source>
        <dbReference type="ARBA" id="ARBA00007532"/>
    </source>
</evidence>
<evidence type="ECO:0000313" key="9">
    <source>
        <dbReference type="EMBL" id="CCC90316.1"/>
    </source>
</evidence>
<keyword evidence="2" id="KW-0285">Flavoprotein</keyword>
<comment type="similarity">
    <text evidence="1">Belongs to the class-I pyridine nucleotide-disulfide oxidoreductase family.</text>
</comment>
<dbReference type="PANTHER" id="PTHR22912:SF94">
    <property type="entry name" value="DIHYDROLIPOAMIDE DEHYDROGENASE, POINT MUTATION"/>
    <property type="match status" value="1"/>
</dbReference>
<dbReference type="Pfam" id="PF02852">
    <property type="entry name" value="Pyr_redox_dim"/>
    <property type="match status" value="1"/>
</dbReference>
<dbReference type="AlphaFoldDB" id="G0ULR1"/>
<name>G0ULR1_TRYCI</name>
<keyword evidence="3 6" id="KW-0274">FAD</keyword>
<feature type="binding site" evidence="6">
    <location>
        <begin position="206"/>
        <end position="213"/>
    </location>
    <ligand>
        <name>NAD(+)</name>
        <dbReference type="ChEBI" id="CHEBI:57540"/>
    </ligand>
</feature>
<evidence type="ECO:0000256" key="5">
    <source>
        <dbReference type="ARBA" id="ARBA00023027"/>
    </source>
</evidence>
<evidence type="ECO:0000256" key="4">
    <source>
        <dbReference type="ARBA" id="ARBA00023002"/>
    </source>
</evidence>
<accession>G0ULR1</accession>
<dbReference type="GO" id="GO:0006103">
    <property type="term" value="P:2-oxoglutarate metabolic process"/>
    <property type="evidence" value="ECO:0007669"/>
    <property type="project" value="TreeGrafter"/>
</dbReference>
<dbReference type="SUPFAM" id="SSF55424">
    <property type="entry name" value="FAD/NAD-linked reductases, dimerisation (C-terminal) domain"/>
    <property type="match status" value="1"/>
</dbReference>
<feature type="binding site" evidence="6">
    <location>
        <position position="73"/>
    </location>
    <ligand>
        <name>FAD</name>
        <dbReference type="ChEBI" id="CHEBI:57692"/>
    </ligand>
</feature>
<reference evidence="9" key="1">
    <citation type="journal article" date="2012" name="Proc. Natl. Acad. Sci. U.S.A.">
        <title>Antigenic diversity is generated by distinct evolutionary mechanisms in African trypanosome species.</title>
        <authorList>
            <person name="Jackson A.P."/>
            <person name="Berry A."/>
            <person name="Aslett M."/>
            <person name="Allison H.C."/>
            <person name="Burton P."/>
            <person name="Vavrova-Anderson J."/>
            <person name="Brown R."/>
            <person name="Browne H."/>
            <person name="Corton N."/>
            <person name="Hauser H."/>
            <person name="Gamble J."/>
            <person name="Gilderthorp R."/>
            <person name="Marcello L."/>
            <person name="McQuillan J."/>
            <person name="Otto T.D."/>
            <person name="Quail M.A."/>
            <person name="Sanders M.J."/>
            <person name="van Tonder A."/>
            <person name="Ginger M.L."/>
            <person name="Field M.C."/>
            <person name="Barry J.D."/>
            <person name="Hertz-Fowler C."/>
            <person name="Berriman M."/>
        </authorList>
    </citation>
    <scope>NUCLEOTIDE SEQUENCE</scope>
    <source>
        <strain evidence="9">IL3000</strain>
    </source>
</reference>
<dbReference type="InterPro" id="IPR050151">
    <property type="entry name" value="Class-I_Pyr_Nuc-Dis_Oxidored"/>
</dbReference>
<evidence type="ECO:0000256" key="3">
    <source>
        <dbReference type="ARBA" id="ARBA00022827"/>
    </source>
</evidence>
<sequence length="554" mass="61034">MLRNTFRLVISSRPSLAQWKSLGKSHFDVCVIGAGPAGIAAALRAVDYNKRVCLVEAKRIGGCDLWNGTLQSKTLWEMSNFLARANGSCARRVYDTTISSFMELDEERMRQTLQEVSETRETQILSALHASNVALLYGRAAFASSHELEVCSREAKEYRTVTADYFIIATGSVPVTQPHIPVDHKHVVTSDDLMMLPLPKSMVVVGGGALGSEFAATYARLGKTKVYLLDKKERIMPKEDDDVAETIQRGMEKNGVVVHQDCLLYSMHSPLQNNDWAMEGNNGGDHHPTVRYTIMHRKTHELQTYEVERALVVTGRRPNYFGLGLRNTKCEVRGGSLVLNAFGQCVNQKHIYAVGDATDNDRSVSMGEAKGRLAVDHIYSPHVTEPLHPDHSRIVFLDTAVAAVGKNEKQCREQNISYVVAKYGFELCSRNVAASNTEGFVKILASNDSKKTLLGVHVVGWSASTIVEFATAAIQRKQSAYELSEMLTAYPSVSQAFLECLRVILGTSVLKPGTFPGLVCSTWTPSGLERGRSYCAANDTQRDGKSSASVESCW</sequence>
<dbReference type="SUPFAM" id="SSF51905">
    <property type="entry name" value="FAD/NAD(P)-binding domain"/>
    <property type="match status" value="2"/>
</dbReference>
<dbReference type="InterPro" id="IPR001100">
    <property type="entry name" value="Pyr_nuc-diS_OxRdtase"/>
</dbReference>
<feature type="domain" description="FAD/NAD(P)-binding" evidence="8">
    <location>
        <begin position="27"/>
        <end position="359"/>
    </location>
</feature>
<dbReference type="PRINTS" id="PR00368">
    <property type="entry name" value="FADPNR"/>
</dbReference>
<dbReference type="PANTHER" id="PTHR22912">
    <property type="entry name" value="DISULFIDE OXIDOREDUCTASE"/>
    <property type="match status" value="1"/>
</dbReference>
<feature type="domain" description="Pyridine nucleotide-disulphide oxidoreductase dimerisation" evidence="7">
    <location>
        <begin position="393"/>
        <end position="498"/>
    </location>
</feature>
<keyword evidence="4" id="KW-0560">Oxidoreductase</keyword>
<dbReference type="GO" id="GO:0050660">
    <property type="term" value="F:flavin adenine dinucleotide binding"/>
    <property type="evidence" value="ECO:0007669"/>
    <property type="project" value="TreeGrafter"/>
</dbReference>
<evidence type="ECO:0000259" key="8">
    <source>
        <dbReference type="Pfam" id="PF07992"/>
    </source>
</evidence>
<dbReference type="GO" id="GO:0045252">
    <property type="term" value="C:oxoglutarate dehydrogenase complex"/>
    <property type="evidence" value="ECO:0007669"/>
    <property type="project" value="TreeGrafter"/>
</dbReference>
<comment type="cofactor">
    <cofactor evidence="6">
        <name>FAD</name>
        <dbReference type="ChEBI" id="CHEBI:57692"/>
    </cofactor>
    <text evidence="6">Binds 1 FAD per subunit.</text>
</comment>
<gene>
    <name evidence="9" type="ORF">TCIL3000_4_4310</name>
</gene>
<keyword evidence="6" id="KW-0547">Nucleotide-binding</keyword>
<dbReference type="InterPro" id="IPR036188">
    <property type="entry name" value="FAD/NAD-bd_sf"/>
</dbReference>
<evidence type="ECO:0000256" key="6">
    <source>
        <dbReference type="PIRSR" id="PIRSR000350-3"/>
    </source>
</evidence>
<feature type="binding site" evidence="6">
    <location>
        <begin position="170"/>
        <end position="172"/>
    </location>
    <ligand>
        <name>FAD</name>
        <dbReference type="ChEBI" id="CHEBI:57692"/>
    </ligand>
</feature>
<dbReference type="PRINTS" id="PR00411">
    <property type="entry name" value="PNDRDTASEI"/>
</dbReference>
<dbReference type="InterPro" id="IPR004099">
    <property type="entry name" value="Pyr_nucl-diS_OxRdtase_dimer"/>
</dbReference>
<dbReference type="PIRSF" id="PIRSF000350">
    <property type="entry name" value="Mercury_reductase_MerA"/>
    <property type="match status" value="1"/>
</dbReference>
<evidence type="ECO:0000259" key="7">
    <source>
        <dbReference type="Pfam" id="PF02852"/>
    </source>
</evidence>
<feature type="binding site" evidence="6">
    <location>
        <position position="315"/>
    </location>
    <ligand>
        <name>NAD(+)</name>
        <dbReference type="ChEBI" id="CHEBI:57540"/>
    </ligand>
</feature>
<dbReference type="Gene3D" id="3.30.390.30">
    <property type="match status" value="1"/>
</dbReference>
<dbReference type="VEuPathDB" id="TriTrypDB:TcIL3000_4_4310"/>
<dbReference type="Pfam" id="PF07992">
    <property type="entry name" value="Pyr_redox_2"/>
    <property type="match status" value="1"/>
</dbReference>
<dbReference type="InterPro" id="IPR016156">
    <property type="entry name" value="FAD/NAD-linked_Rdtase_dimer_sf"/>
</dbReference>
<feature type="binding site" evidence="6">
    <location>
        <position position="356"/>
    </location>
    <ligand>
        <name>FAD</name>
        <dbReference type="ChEBI" id="CHEBI:57692"/>
    </ligand>
</feature>